<feature type="binding site" evidence="8">
    <location>
        <position position="227"/>
    </location>
    <ligand>
        <name>L-glutamine</name>
        <dbReference type="ChEBI" id="CHEBI:58359"/>
    </ligand>
</feature>
<evidence type="ECO:0000256" key="2">
    <source>
        <dbReference type="ARBA" id="ARBA00007800"/>
    </source>
</evidence>
<dbReference type="CDD" id="cd01744">
    <property type="entry name" value="GATase1_CPSase"/>
    <property type="match status" value="1"/>
</dbReference>
<evidence type="ECO:0000256" key="7">
    <source>
        <dbReference type="ARBA" id="ARBA00048816"/>
    </source>
</evidence>
<feature type="region of interest" description="CPSase" evidence="8">
    <location>
        <begin position="1"/>
        <end position="176"/>
    </location>
</feature>
<evidence type="ECO:0000313" key="11">
    <source>
        <dbReference type="Proteomes" id="UP000177383"/>
    </source>
</evidence>
<dbReference type="SUPFAM" id="SSF52317">
    <property type="entry name" value="Class I glutamine amidotransferase-like"/>
    <property type="match status" value="1"/>
</dbReference>
<dbReference type="Pfam" id="PF00988">
    <property type="entry name" value="CPSase_sm_chain"/>
    <property type="match status" value="1"/>
</dbReference>
<organism evidence="10 11">
    <name type="scientific">Candidatus Gottesmanbacteria bacterium RIFCSPHIGHO2_01_FULL_39_10</name>
    <dbReference type="NCBI Taxonomy" id="1798375"/>
    <lineage>
        <taxon>Bacteria</taxon>
        <taxon>Candidatus Gottesmaniibacteriota</taxon>
    </lineage>
</organism>
<feature type="active site" evidence="8">
    <location>
        <position position="339"/>
    </location>
</feature>
<comment type="pathway">
    <text evidence="1 8">Amino-acid biosynthesis; L-arginine biosynthesis; carbamoyl phosphate from bicarbonate: step 1/1.</text>
</comment>
<keyword evidence="3 8" id="KW-0436">Ligase</keyword>
<dbReference type="EC" id="6.3.5.5" evidence="8"/>
<feature type="binding site" evidence="8">
    <location>
        <position position="225"/>
    </location>
    <ligand>
        <name>L-glutamine</name>
        <dbReference type="ChEBI" id="CHEBI:58359"/>
    </ligand>
</feature>
<dbReference type="FunFam" id="3.50.30.20:FF:000002">
    <property type="entry name" value="Carbamoyl-phosphate synthase 1, mitochondrial"/>
    <property type="match status" value="1"/>
</dbReference>
<dbReference type="InterPro" id="IPR036480">
    <property type="entry name" value="CarbP_synth_ssu_N_sf"/>
</dbReference>
<feature type="binding site" evidence="8">
    <location>
        <position position="297"/>
    </location>
    <ligand>
        <name>L-glutamine</name>
        <dbReference type="ChEBI" id="CHEBI:58359"/>
    </ligand>
</feature>
<evidence type="ECO:0000256" key="4">
    <source>
        <dbReference type="ARBA" id="ARBA00022741"/>
    </source>
</evidence>
<dbReference type="PANTHER" id="PTHR43418:SF7">
    <property type="entry name" value="CARBAMOYL-PHOSPHATE SYNTHASE SMALL CHAIN"/>
    <property type="match status" value="1"/>
</dbReference>
<dbReference type="InterPro" id="IPR017926">
    <property type="entry name" value="GATASE"/>
</dbReference>
<comment type="similarity">
    <text evidence="2 8">Belongs to the CarA family.</text>
</comment>
<dbReference type="NCBIfam" id="TIGR01368">
    <property type="entry name" value="CPSaseIIsmall"/>
    <property type="match status" value="1"/>
</dbReference>
<name>A0A1F5ZLQ0_9BACT</name>
<accession>A0A1F5ZLQ0</accession>
<dbReference type="HAMAP" id="MF_01209">
    <property type="entry name" value="CPSase_S_chain"/>
    <property type="match status" value="1"/>
</dbReference>
<dbReference type="InterPro" id="IPR035686">
    <property type="entry name" value="CPSase_GATase1"/>
</dbReference>
<evidence type="ECO:0000256" key="3">
    <source>
        <dbReference type="ARBA" id="ARBA00022598"/>
    </source>
</evidence>
<dbReference type="InterPro" id="IPR002474">
    <property type="entry name" value="CarbamoylP_synth_ssu_N"/>
</dbReference>
<dbReference type="InterPro" id="IPR050472">
    <property type="entry name" value="Anth_synth/Amidotransfase"/>
</dbReference>
<evidence type="ECO:0000259" key="9">
    <source>
        <dbReference type="SMART" id="SM01097"/>
    </source>
</evidence>
<feature type="binding site" evidence="8">
    <location>
        <position position="47"/>
    </location>
    <ligand>
        <name>L-glutamine</name>
        <dbReference type="ChEBI" id="CHEBI:58359"/>
    </ligand>
</feature>
<dbReference type="UniPathway" id="UPA00070">
    <property type="reaction ID" value="UER00115"/>
</dbReference>
<feature type="binding site" evidence="8">
    <location>
        <position position="254"/>
    </location>
    <ligand>
        <name>L-glutamine</name>
        <dbReference type="ChEBI" id="CHEBI:58359"/>
    </ligand>
</feature>
<sequence length="365" mass="41210">MAKKGYLILENGQILEGLSFGKELNVSGEVVFNTGMVGYPEGFTDPSYYGQILTMTFPLIGNYGVPSTESKQELASSFESTKIHIRALIVTRYVKETSHWQSTKSLGDWLKEENIPALEGIDTRALTKIIREKGVMKGKITFDSKELKKDGFTDINSQNLVEIVSPKSQKTYGSGKIRILFFDCGAKLNQIRLLLDHDVTIVRVPWNFNPFTEKTSFDAAMISNGPGDPKMAYQTVKNIREIIKREIPILGVCLGNQILALAAGANTYKLKYGHRGQNQPVKDEKTGKCYITTQNHGFAVDTNSLPEGWQPWFTNLNDGTNEGIRNTKIPFFSTQFHPEDMPGPTDTRWIFEYFLEEVTKWKKRN</sequence>
<dbReference type="Gene3D" id="3.40.50.880">
    <property type="match status" value="1"/>
</dbReference>
<dbReference type="GO" id="GO:0004359">
    <property type="term" value="F:glutaminase activity"/>
    <property type="evidence" value="ECO:0007669"/>
    <property type="project" value="RHEA"/>
</dbReference>
<comment type="function">
    <text evidence="8">Small subunit of the glutamine-dependent carbamoyl phosphate synthetase (CPSase). CPSase catalyzes the formation of carbamoyl phosphate from the ammonia moiety of glutamine, carbonate, and phosphate donated by ATP, constituting the first step of 2 biosynthetic pathways, one leading to arginine and/or urea and the other to pyrimidine nucleotides. The small subunit (glutamine amidotransferase) binds and cleaves glutamine to supply the large subunit with the substrate ammonia.</text>
</comment>
<keyword evidence="5 8" id="KW-0067">ATP-binding</keyword>
<protein>
    <recommendedName>
        <fullName evidence="8">Carbamoyl phosphate synthase small chain</fullName>
        <ecNumber evidence="8">6.3.5.5</ecNumber>
    </recommendedName>
    <alternativeName>
        <fullName evidence="8">Carbamoyl phosphate synthetase glutamine chain</fullName>
    </alternativeName>
</protein>
<dbReference type="PANTHER" id="PTHR43418">
    <property type="entry name" value="MULTIFUNCTIONAL TRYPTOPHAN BIOSYNTHESIS PROTEIN-RELATED"/>
    <property type="match status" value="1"/>
</dbReference>
<dbReference type="PROSITE" id="PS51273">
    <property type="entry name" value="GATASE_TYPE_1"/>
    <property type="match status" value="1"/>
</dbReference>
<evidence type="ECO:0000313" key="10">
    <source>
        <dbReference type="EMBL" id="OGG13022.1"/>
    </source>
</evidence>
<evidence type="ECO:0000256" key="6">
    <source>
        <dbReference type="ARBA" id="ARBA00022962"/>
    </source>
</evidence>
<keyword evidence="8" id="KW-0665">Pyrimidine biosynthesis</keyword>
<dbReference type="STRING" id="1798375.A2773_00230"/>
<keyword evidence="4 8" id="KW-0547">Nucleotide-binding</keyword>
<dbReference type="InterPro" id="IPR029062">
    <property type="entry name" value="Class_I_gatase-like"/>
</dbReference>
<dbReference type="GO" id="GO:0044205">
    <property type="term" value="P:'de novo' UMP biosynthetic process"/>
    <property type="evidence" value="ECO:0007669"/>
    <property type="project" value="UniProtKB-UniRule"/>
</dbReference>
<evidence type="ECO:0000256" key="5">
    <source>
        <dbReference type="ARBA" id="ARBA00022840"/>
    </source>
</evidence>
<keyword evidence="6 8" id="KW-0315">Glutamine amidotransferase</keyword>
<dbReference type="GO" id="GO:0006526">
    <property type="term" value="P:L-arginine biosynthetic process"/>
    <property type="evidence" value="ECO:0007669"/>
    <property type="project" value="UniProtKB-UniRule"/>
</dbReference>
<dbReference type="GO" id="GO:0005524">
    <property type="term" value="F:ATP binding"/>
    <property type="evidence" value="ECO:0007669"/>
    <property type="project" value="UniProtKB-UniRule"/>
</dbReference>
<comment type="pathway">
    <text evidence="8">Pyrimidine metabolism; UMP biosynthesis via de novo pathway; (S)-dihydroorotate from bicarbonate: step 1/3.</text>
</comment>
<dbReference type="AlphaFoldDB" id="A0A1F5ZLQ0"/>
<dbReference type="UniPathway" id="UPA00068">
    <property type="reaction ID" value="UER00171"/>
</dbReference>
<dbReference type="SMART" id="SM01097">
    <property type="entry name" value="CPSase_sm_chain"/>
    <property type="match status" value="1"/>
</dbReference>
<dbReference type="GO" id="GO:0006207">
    <property type="term" value="P:'de novo' pyrimidine nucleobase biosynthetic process"/>
    <property type="evidence" value="ECO:0007669"/>
    <property type="project" value="InterPro"/>
</dbReference>
<dbReference type="EMBL" id="MFJE01000063">
    <property type="protein sequence ID" value="OGG13022.1"/>
    <property type="molecule type" value="Genomic_DNA"/>
</dbReference>
<comment type="catalytic activity">
    <reaction evidence="8">
        <text>L-glutamine + H2O = L-glutamate + NH4(+)</text>
        <dbReference type="Rhea" id="RHEA:15889"/>
        <dbReference type="ChEBI" id="CHEBI:15377"/>
        <dbReference type="ChEBI" id="CHEBI:28938"/>
        <dbReference type="ChEBI" id="CHEBI:29985"/>
        <dbReference type="ChEBI" id="CHEBI:58359"/>
    </reaction>
</comment>
<comment type="catalytic activity">
    <reaction evidence="7 8">
        <text>hydrogencarbonate + L-glutamine + 2 ATP + H2O = carbamoyl phosphate + L-glutamate + 2 ADP + phosphate + 2 H(+)</text>
        <dbReference type="Rhea" id="RHEA:18633"/>
        <dbReference type="ChEBI" id="CHEBI:15377"/>
        <dbReference type="ChEBI" id="CHEBI:15378"/>
        <dbReference type="ChEBI" id="CHEBI:17544"/>
        <dbReference type="ChEBI" id="CHEBI:29985"/>
        <dbReference type="ChEBI" id="CHEBI:30616"/>
        <dbReference type="ChEBI" id="CHEBI:43474"/>
        <dbReference type="ChEBI" id="CHEBI:58228"/>
        <dbReference type="ChEBI" id="CHEBI:58359"/>
        <dbReference type="ChEBI" id="CHEBI:456216"/>
        <dbReference type="EC" id="6.3.5.5"/>
    </reaction>
</comment>
<dbReference type="Gene3D" id="3.50.30.20">
    <property type="entry name" value="Carbamoyl-phosphate synthase small subunit, N-terminal domain"/>
    <property type="match status" value="1"/>
</dbReference>
<feature type="active site" evidence="8">
    <location>
        <position position="337"/>
    </location>
</feature>
<feature type="binding site" evidence="8">
    <location>
        <position position="295"/>
    </location>
    <ligand>
        <name>L-glutamine</name>
        <dbReference type="ChEBI" id="CHEBI:58359"/>
    </ligand>
</feature>
<evidence type="ECO:0000256" key="8">
    <source>
        <dbReference type="HAMAP-Rule" id="MF_01209"/>
    </source>
</evidence>
<keyword evidence="8" id="KW-0055">Arginine biosynthesis</keyword>
<comment type="subunit">
    <text evidence="8">Composed of two chains; the small (or glutamine) chain promotes the hydrolysis of glutamine to ammonia, which is used by the large (or ammonia) chain to synthesize carbamoyl phosphate. Tetramer of heterodimers (alpha,beta)4.</text>
</comment>
<gene>
    <name evidence="8" type="primary">carA</name>
    <name evidence="10" type="ORF">A2773_00230</name>
</gene>
<dbReference type="PRINTS" id="PR00099">
    <property type="entry name" value="CPSGATASE"/>
</dbReference>
<feature type="binding site" evidence="8">
    <location>
        <position position="298"/>
    </location>
    <ligand>
        <name>L-glutamine</name>
        <dbReference type="ChEBI" id="CHEBI:58359"/>
    </ligand>
</feature>
<feature type="active site" description="Nucleophile" evidence="8">
    <location>
        <position position="253"/>
    </location>
</feature>
<evidence type="ECO:0000256" key="1">
    <source>
        <dbReference type="ARBA" id="ARBA00005077"/>
    </source>
</evidence>
<dbReference type="GO" id="GO:0004088">
    <property type="term" value="F:carbamoyl-phosphate synthase (glutamine-hydrolyzing) activity"/>
    <property type="evidence" value="ECO:0007669"/>
    <property type="project" value="UniProtKB-UniRule"/>
</dbReference>
<dbReference type="InterPro" id="IPR006274">
    <property type="entry name" value="CarbamoylP_synth_ssu"/>
</dbReference>
<dbReference type="PRINTS" id="PR00097">
    <property type="entry name" value="ANTSNTHASEII"/>
</dbReference>
<dbReference type="GO" id="GO:0006541">
    <property type="term" value="P:glutamine metabolic process"/>
    <property type="evidence" value="ECO:0007669"/>
    <property type="project" value="InterPro"/>
</dbReference>
<feature type="binding site" evidence="8">
    <location>
        <position position="257"/>
    </location>
    <ligand>
        <name>L-glutamine</name>
        <dbReference type="ChEBI" id="CHEBI:58359"/>
    </ligand>
</feature>
<keyword evidence="8" id="KW-0028">Amino-acid biosynthesis</keyword>
<dbReference type="NCBIfam" id="NF009475">
    <property type="entry name" value="PRK12838.1"/>
    <property type="match status" value="1"/>
</dbReference>
<comment type="caution">
    <text evidence="10">The sequence shown here is derived from an EMBL/GenBank/DDBJ whole genome shotgun (WGS) entry which is preliminary data.</text>
</comment>
<reference evidence="10 11" key="1">
    <citation type="journal article" date="2016" name="Nat. Commun.">
        <title>Thousands of microbial genomes shed light on interconnected biogeochemical processes in an aquifer system.</title>
        <authorList>
            <person name="Anantharaman K."/>
            <person name="Brown C.T."/>
            <person name="Hug L.A."/>
            <person name="Sharon I."/>
            <person name="Castelle C.J."/>
            <person name="Probst A.J."/>
            <person name="Thomas B.C."/>
            <person name="Singh A."/>
            <person name="Wilkins M.J."/>
            <person name="Karaoz U."/>
            <person name="Brodie E.L."/>
            <person name="Williams K.H."/>
            <person name="Hubbard S.S."/>
            <person name="Banfield J.F."/>
        </authorList>
    </citation>
    <scope>NUCLEOTIDE SEQUENCE [LARGE SCALE GENOMIC DNA]</scope>
</reference>
<dbReference type="SUPFAM" id="SSF52021">
    <property type="entry name" value="Carbamoyl phosphate synthetase, small subunit N-terminal domain"/>
    <property type="match status" value="1"/>
</dbReference>
<proteinExistence type="inferred from homology"/>
<dbReference type="Proteomes" id="UP000177383">
    <property type="component" value="Unassembled WGS sequence"/>
</dbReference>
<dbReference type="PRINTS" id="PR00096">
    <property type="entry name" value="GATASE"/>
</dbReference>
<dbReference type="Pfam" id="PF00117">
    <property type="entry name" value="GATase"/>
    <property type="match status" value="1"/>
</dbReference>
<feature type="domain" description="Carbamoyl-phosphate synthase small subunit N-terminal" evidence="9">
    <location>
        <begin position="3"/>
        <end position="141"/>
    </location>
</feature>